<dbReference type="EMBL" id="AP022660">
    <property type="protein sequence ID" value="BCA51275.1"/>
    <property type="molecule type" value="Genomic_DNA"/>
</dbReference>
<dbReference type="AlphaFoldDB" id="A0A679HNL7"/>
<proteinExistence type="predicted"/>
<protein>
    <submittedName>
        <fullName evidence="1">Uncharacterized protein</fullName>
    </submittedName>
</protein>
<name>A0A679HNL7_BACT4</name>
<reference evidence="1 2" key="1">
    <citation type="submission" date="2020-02" db="EMBL/GenBank/DDBJ databases">
        <title>Whole-genome sequencing and comparative analysis of the genomes of Bacteroides thetaiotaomicron and Escherichia coli isolated from a healthy resident in Vietnam.</title>
        <authorList>
            <person name="Mohsin M."/>
            <person name="Tanaka K."/>
            <person name="Kawahara R."/>
            <person name="Kondo S."/>
            <person name="Noguchi H."/>
            <person name="Motooka D."/>
            <person name="Nakamura S."/>
            <person name="Khong D.T."/>
            <person name="Nguyen T.N."/>
            <person name="Tran H.T."/>
            <person name="Yamamoto Y."/>
        </authorList>
    </citation>
    <scope>NUCLEOTIDE SEQUENCE [LARGE SCALE GENOMIC DNA]</scope>
    <source>
        <strain evidence="1 2">F9-2</strain>
    </source>
</reference>
<accession>A0A679HNL7</accession>
<sequence length="121" mass="13643">MPCVFVKYLAILTGKGTSFIFQQCFAPKGLCKYNYFLILEQILKDNVMKTNFKTGDYICLKNNLNEIYQITSITALAPEQTGSDIIDAKDKNGTRKKLQVSDVQLADDYNINNGEGIFLDL</sequence>
<organism evidence="1 2">
    <name type="scientific">Bacteroides thetaiotaomicron</name>
    <dbReference type="NCBI Taxonomy" id="818"/>
    <lineage>
        <taxon>Bacteria</taxon>
        <taxon>Pseudomonadati</taxon>
        <taxon>Bacteroidota</taxon>
        <taxon>Bacteroidia</taxon>
        <taxon>Bacteroidales</taxon>
        <taxon>Bacteroidaceae</taxon>
        <taxon>Bacteroides</taxon>
    </lineage>
</organism>
<gene>
    <name evidence="1" type="ORF">BatF92_32170</name>
</gene>
<dbReference type="Proteomes" id="UP000500882">
    <property type="component" value="Chromosome"/>
</dbReference>
<evidence type="ECO:0000313" key="1">
    <source>
        <dbReference type="EMBL" id="BCA51275.1"/>
    </source>
</evidence>
<evidence type="ECO:0000313" key="2">
    <source>
        <dbReference type="Proteomes" id="UP000500882"/>
    </source>
</evidence>